<dbReference type="EnsemblPlants" id="OPUNC10G12950.1">
    <property type="protein sequence ID" value="OPUNC10G12950.1"/>
    <property type="gene ID" value="OPUNC10G12950"/>
</dbReference>
<dbReference type="InterPro" id="IPR000782">
    <property type="entry name" value="FAS1_domain"/>
</dbReference>
<evidence type="ECO:0000256" key="1">
    <source>
        <dbReference type="ARBA" id="ARBA00007843"/>
    </source>
</evidence>
<dbReference type="SMART" id="SM00554">
    <property type="entry name" value="FAS1"/>
    <property type="match status" value="2"/>
</dbReference>
<proteinExistence type="inferred from homology"/>
<reference evidence="5" key="1">
    <citation type="submission" date="2015-04" db="UniProtKB">
        <authorList>
            <consortium name="EnsemblPlants"/>
        </authorList>
    </citation>
    <scope>IDENTIFICATION</scope>
</reference>
<dbReference type="AlphaFoldDB" id="A0A0E0M984"/>
<dbReference type="InterPro" id="IPR052806">
    <property type="entry name" value="Fasciclin-like_AGP"/>
</dbReference>
<dbReference type="Proteomes" id="UP000026962">
    <property type="component" value="Chromosome 10"/>
</dbReference>
<evidence type="ECO:0000256" key="2">
    <source>
        <dbReference type="SAM" id="MobiDB-lite"/>
    </source>
</evidence>
<dbReference type="Gramene" id="OPUNC10G12950.1">
    <property type="protein sequence ID" value="OPUNC10G12950.1"/>
    <property type="gene ID" value="OPUNC10G12950"/>
</dbReference>
<dbReference type="PANTHER" id="PTHR33985">
    <property type="entry name" value="OS02G0491300 PROTEIN-RELATED"/>
    <property type="match status" value="1"/>
</dbReference>
<feature type="region of interest" description="Disordered" evidence="2">
    <location>
        <begin position="394"/>
        <end position="417"/>
    </location>
</feature>
<evidence type="ECO:0000313" key="5">
    <source>
        <dbReference type="EnsemblPlants" id="OPUNC10G12950.1"/>
    </source>
</evidence>
<feature type="domain" description="FAS1" evidence="4">
    <location>
        <begin position="125"/>
        <end position="222"/>
    </location>
</feature>
<dbReference type="eggNOG" id="ENOG502QQCB">
    <property type="taxonomic scope" value="Eukaryota"/>
</dbReference>
<dbReference type="InterPro" id="IPR036378">
    <property type="entry name" value="FAS1_dom_sf"/>
</dbReference>
<dbReference type="SUPFAM" id="SSF82153">
    <property type="entry name" value="FAS1 domain"/>
    <property type="match status" value="2"/>
</dbReference>
<keyword evidence="6" id="KW-1185">Reference proteome</keyword>
<feature type="chain" id="PRO_5002367278" description="FAS1 domain-containing protein" evidence="3">
    <location>
        <begin position="28"/>
        <end position="601"/>
    </location>
</feature>
<evidence type="ECO:0000256" key="3">
    <source>
        <dbReference type="SAM" id="SignalP"/>
    </source>
</evidence>
<dbReference type="PANTHER" id="PTHR33985:SF2">
    <property type="entry name" value="EXPRESSED PROTEIN"/>
    <property type="match status" value="1"/>
</dbReference>
<dbReference type="Gene3D" id="2.30.180.10">
    <property type="entry name" value="FAS1 domain"/>
    <property type="match status" value="1"/>
</dbReference>
<feature type="signal peptide" evidence="3">
    <location>
        <begin position="1"/>
        <end position="27"/>
    </location>
</feature>
<protein>
    <recommendedName>
        <fullName evidence="4">FAS1 domain-containing protein</fullName>
    </recommendedName>
</protein>
<evidence type="ECO:0000313" key="6">
    <source>
        <dbReference type="Proteomes" id="UP000026962"/>
    </source>
</evidence>
<comment type="similarity">
    <text evidence="1">Belongs to the fasciclin-like AGP family.</text>
</comment>
<name>A0A0E0M984_ORYPU</name>
<sequence>MALLHLSLALFLLAVPLLGPLLLLASAASDPIHADASAARTRTRTWTDHHLHHGASELPNQRAAAGTASRGTPIYPGVLGEVAASHVAERQHHLEMALISLGFNDMAATLLADSPALAWWPGAVTIFAPPEDLLRAFFPGPRRDLLLRHVVLGHFPYDVLASPSTVTLPSVHVGSCLDVSSEPGTRRRGRIVYVHGIEITDPEVYNHGDFIIHAIRRVLPPLHRCLETRPSLPESAPAAATVPIRGAIARLGRGGYGFVALALRALSGELRASTSYFTVFAVADDAILAGGAADYVWGFRFHIVPGRRLTHADLLHLHPGTVLPTLAGDGYNLLVTHGADDDVFVNHVGIKEAEVVTTERLVVHGVHSSLLGASASKLNLDQLWSGDASASGNAMADADARPASSEELTPASAPSDTDTANRDYLVAAAPVWFLLGVFGYTKWSKKYRKQVLNCEDCLQRKARWIAMCCQFHFCSVCLADGYLRRHMRQAKNQCTNEGTVKPIDQGDGIPKMHGRHGYFYLSSKVEFDAEEIRHCHMWFRKLVEKVRSRRDRIRIEVYTNIAEVRARRSPTRMRYVYLIPADGSKPTLLISQELKSRTIFP</sequence>
<reference evidence="5" key="2">
    <citation type="submission" date="2018-05" db="EMBL/GenBank/DDBJ databases">
        <title>OpunRS2 (Oryza punctata Reference Sequence Version 2).</title>
        <authorList>
            <person name="Zhang J."/>
            <person name="Kudrna D."/>
            <person name="Lee S."/>
            <person name="Talag J."/>
            <person name="Welchert J."/>
            <person name="Wing R.A."/>
        </authorList>
    </citation>
    <scope>NUCLEOTIDE SEQUENCE [LARGE SCALE GENOMIC DNA]</scope>
</reference>
<evidence type="ECO:0000259" key="4">
    <source>
        <dbReference type="SMART" id="SM00554"/>
    </source>
</evidence>
<accession>A0A0E0M984</accession>
<feature type="domain" description="FAS1" evidence="4">
    <location>
        <begin position="278"/>
        <end position="373"/>
    </location>
</feature>
<organism evidence="5">
    <name type="scientific">Oryza punctata</name>
    <name type="common">Red rice</name>
    <dbReference type="NCBI Taxonomy" id="4537"/>
    <lineage>
        <taxon>Eukaryota</taxon>
        <taxon>Viridiplantae</taxon>
        <taxon>Streptophyta</taxon>
        <taxon>Embryophyta</taxon>
        <taxon>Tracheophyta</taxon>
        <taxon>Spermatophyta</taxon>
        <taxon>Magnoliopsida</taxon>
        <taxon>Liliopsida</taxon>
        <taxon>Poales</taxon>
        <taxon>Poaceae</taxon>
        <taxon>BOP clade</taxon>
        <taxon>Oryzoideae</taxon>
        <taxon>Oryzeae</taxon>
        <taxon>Oryzinae</taxon>
        <taxon>Oryza</taxon>
    </lineage>
</organism>
<dbReference type="HOGENOM" id="CLU_454476_0_0_1"/>
<keyword evidence="3" id="KW-0732">Signal</keyword>